<evidence type="ECO:0000256" key="2">
    <source>
        <dbReference type="SAM" id="MobiDB-lite"/>
    </source>
</evidence>
<feature type="region of interest" description="Disordered" evidence="2">
    <location>
        <begin position="1"/>
        <end position="37"/>
    </location>
</feature>
<comment type="caution">
    <text evidence="4">The sequence shown here is derived from an EMBL/GenBank/DDBJ whole genome shotgun (WGS) entry which is preliminary data.</text>
</comment>
<reference evidence="4 5" key="1">
    <citation type="submission" date="2023-10" db="EMBL/GenBank/DDBJ databases">
        <authorList>
            <person name="Maclean D."/>
            <person name="Macfadyen A."/>
        </authorList>
    </citation>
    <scope>NUCLEOTIDE SEQUENCE [LARGE SCALE GENOMIC DNA]</scope>
</reference>
<keyword evidence="1" id="KW-0694">RNA-binding</keyword>
<dbReference type="Proteomes" id="UP001314263">
    <property type="component" value="Unassembled WGS sequence"/>
</dbReference>
<evidence type="ECO:0000256" key="1">
    <source>
        <dbReference type="PROSITE-ProRule" id="PRU00266"/>
    </source>
</evidence>
<evidence type="ECO:0000313" key="4">
    <source>
        <dbReference type="EMBL" id="CAK0732396.1"/>
    </source>
</evidence>
<organism evidence="4 5">
    <name type="scientific">Coccomyxa viridis</name>
    <dbReference type="NCBI Taxonomy" id="1274662"/>
    <lineage>
        <taxon>Eukaryota</taxon>
        <taxon>Viridiplantae</taxon>
        <taxon>Chlorophyta</taxon>
        <taxon>core chlorophytes</taxon>
        <taxon>Trebouxiophyceae</taxon>
        <taxon>Trebouxiophyceae incertae sedis</taxon>
        <taxon>Coccomyxaceae</taxon>
        <taxon>Coccomyxa</taxon>
    </lineage>
</organism>
<proteinExistence type="predicted"/>
<dbReference type="SUPFAM" id="SSF54768">
    <property type="entry name" value="dsRNA-binding domain-like"/>
    <property type="match status" value="1"/>
</dbReference>
<feature type="compositionally biased region" description="Polar residues" evidence="2">
    <location>
        <begin position="26"/>
        <end position="37"/>
    </location>
</feature>
<dbReference type="Gene3D" id="3.30.160.20">
    <property type="match status" value="1"/>
</dbReference>
<protein>
    <recommendedName>
        <fullName evidence="3">DRBM domain-containing protein</fullName>
    </recommendedName>
</protein>
<name>A0AAV1HPP3_9CHLO</name>
<sequence length="502" mass="53562">MSNGEELADVVLESTPASTAAPADQANVSTAPFTSSQQAPADLEALLSKLMELLLSFPNKSVAIGLALKAASLLGEEQEADATQAGRGLDCMRASSREPLTGGNAVNDGESSPSWEAASAAETDAAACRRSDGTASETRPERRELASMIDDYPSCKRLMEAYRRVYHMPNKTPLSILFEYASRLNLQLSFEEGLTSNGCFTLTLQLKNERDVCLYRPGVGMAKSKKDAKQLAAAALLEVMLEHVPFQDLLYKSDKQQNFKDIQGPRSHLAIPRGRGRPSQRHCGPNLAYRAFPGCPQYAIPGAPATTGLHSGPQGLPGGFGGLQRMSMPGLSTQNQMHQGVPSFDLGHGLGQQHRLLLARAGSDPTTALTHIPGGGAPARLGLSFPEHSSHQELLCNNLDLAGIAQHGAQGHSLPYTQPSFDASLAAGMASLGLQGSYIDNLHSTQWQDPMMQANLMANPMPEESTPLGLPPHQLSTLPQSMAPLPHGAYNIPGWLPDNVMH</sequence>
<feature type="compositionally biased region" description="Basic and acidic residues" evidence="2">
    <location>
        <begin position="127"/>
        <end position="144"/>
    </location>
</feature>
<dbReference type="SMART" id="SM00358">
    <property type="entry name" value="DSRM"/>
    <property type="match status" value="1"/>
</dbReference>
<feature type="region of interest" description="Disordered" evidence="2">
    <location>
        <begin position="94"/>
        <end position="144"/>
    </location>
</feature>
<dbReference type="InterPro" id="IPR014720">
    <property type="entry name" value="dsRBD_dom"/>
</dbReference>
<keyword evidence="5" id="KW-1185">Reference proteome</keyword>
<evidence type="ECO:0000259" key="3">
    <source>
        <dbReference type="PROSITE" id="PS50137"/>
    </source>
</evidence>
<accession>A0AAV1HPP3</accession>
<dbReference type="GO" id="GO:0003723">
    <property type="term" value="F:RNA binding"/>
    <property type="evidence" value="ECO:0007669"/>
    <property type="project" value="UniProtKB-UniRule"/>
</dbReference>
<feature type="compositionally biased region" description="Low complexity" evidence="2">
    <location>
        <begin position="110"/>
        <end position="126"/>
    </location>
</feature>
<dbReference type="PROSITE" id="PS50137">
    <property type="entry name" value="DS_RBD"/>
    <property type="match status" value="1"/>
</dbReference>
<gene>
    <name evidence="4" type="ORF">CVIRNUC_000126</name>
</gene>
<dbReference type="EMBL" id="CAUYUE010000001">
    <property type="protein sequence ID" value="CAK0732396.1"/>
    <property type="molecule type" value="Genomic_DNA"/>
</dbReference>
<dbReference type="AlphaFoldDB" id="A0AAV1HPP3"/>
<evidence type="ECO:0000313" key="5">
    <source>
        <dbReference type="Proteomes" id="UP001314263"/>
    </source>
</evidence>
<feature type="domain" description="DRBM" evidence="3">
    <location>
        <begin position="172"/>
        <end position="242"/>
    </location>
</feature>